<protein>
    <submittedName>
        <fullName evidence="6">Glycosyl hydrolase family 5</fullName>
    </submittedName>
</protein>
<accession>A0A0C1L7Z1</accession>
<keyword evidence="7" id="KW-1185">Reference proteome</keyword>
<feature type="signal peptide" evidence="4">
    <location>
        <begin position="1"/>
        <end position="20"/>
    </location>
</feature>
<reference evidence="6 7" key="1">
    <citation type="submission" date="2014-11" db="EMBL/GenBank/DDBJ databases">
        <title>Genome sequence of Flavihumibacter solisilvae 3-3.</title>
        <authorList>
            <person name="Zhou G."/>
            <person name="Li M."/>
            <person name="Wang G."/>
        </authorList>
    </citation>
    <scope>NUCLEOTIDE SEQUENCE [LARGE SCALE GENOMIC DNA]</scope>
    <source>
        <strain evidence="6 7">3-3</strain>
    </source>
</reference>
<dbReference type="AlphaFoldDB" id="A0A0C1L7Z1"/>
<feature type="domain" description="Glycoside hydrolase family 5" evidence="5">
    <location>
        <begin position="37"/>
        <end position="280"/>
    </location>
</feature>
<evidence type="ECO:0000256" key="2">
    <source>
        <dbReference type="ARBA" id="ARBA00023295"/>
    </source>
</evidence>
<dbReference type="Pfam" id="PF00150">
    <property type="entry name" value="Cellulase"/>
    <property type="match status" value="1"/>
</dbReference>
<evidence type="ECO:0000256" key="3">
    <source>
        <dbReference type="RuleBase" id="RU361153"/>
    </source>
</evidence>
<dbReference type="PROSITE" id="PS00659">
    <property type="entry name" value="GLYCOSYL_HYDROL_F5"/>
    <property type="match status" value="1"/>
</dbReference>
<dbReference type="GO" id="GO:0000272">
    <property type="term" value="P:polysaccharide catabolic process"/>
    <property type="evidence" value="ECO:0007669"/>
    <property type="project" value="InterPro"/>
</dbReference>
<name>A0A0C1L7Z1_9BACT</name>
<dbReference type="STRING" id="1349421.OI18_00505"/>
<dbReference type="Proteomes" id="UP000031408">
    <property type="component" value="Unassembled WGS sequence"/>
</dbReference>
<dbReference type="RefSeq" id="WP_039136084.1">
    <property type="nucleotide sequence ID" value="NZ_JSVC01000001.1"/>
</dbReference>
<keyword evidence="4" id="KW-0732">Signal</keyword>
<comment type="caution">
    <text evidence="6">The sequence shown here is derived from an EMBL/GenBank/DDBJ whole genome shotgun (WGS) entry which is preliminary data.</text>
</comment>
<proteinExistence type="inferred from homology"/>
<gene>
    <name evidence="6" type="ORF">OI18_00505</name>
</gene>
<organism evidence="6 7">
    <name type="scientific">Flavihumibacter solisilvae</name>
    <dbReference type="NCBI Taxonomy" id="1349421"/>
    <lineage>
        <taxon>Bacteria</taxon>
        <taxon>Pseudomonadati</taxon>
        <taxon>Bacteroidota</taxon>
        <taxon>Chitinophagia</taxon>
        <taxon>Chitinophagales</taxon>
        <taxon>Chitinophagaceae</taxon>
        <taxon>Flavihumibacter</taxon>
    </lineage>
</organism>
<evidence type="ECO:0000256" key="1">
    <source>
        <dbReference type="ARBA" id="ARBA00022801"/>
    </source>
</evidence>
<evidence type="ECO:0000259" key="5">
    <source>
        <dbReference type="Pfam" id="PF00150"/>
    </source>
</evidence>
<evidence type="ECO:0000313" key="7">
    <source>
        <dbReference type="Proteomes" id="UP000031408"/>
    </source>
</evidence>
<dbReference type="EMBL" id="JSVC01000001">
    <property type="protein sequence ID" value="KIC96282.1"/>
    <property type="molecule type" value="Genomic_DNA"/>
</dbReference>
<sequence length="318" mass="36922">MKKTILLLTFSFATVVSLFAQTVSKHGSLRVNGTMLVNEKGDPVMLRGMSYGWHCFWPRFYNAESVVWLKKDWKINVIRAAMGIEPGENSYLKRTEWSKEKMREVIDAAIKEDIYVIIDWHSHNINLKEAKDFFRDISATYGRHPHIIYEIFNEPDEESWEAVKEYSTEIIRTIRENDPDNIILIGSPHWDQDIHIAADSPITGFSNLMYTLHFYAATHHQFLRDRGDYALSKGLPLFISESAGMEATGNGPLNEKEWQLWIDWAEKNKISWITWSVSDKDETCSVLLPSASSKGNWKDRDLKPSGMKTRELIRKYNR</sequence>
<dbReference type="PANTHER" id="PTHR34142:SF1">
    <property type="entry name" value="GLYCOSIDE HYDROLASE FAMILY 5 DOMAIN-CONTAINING PROTEIN"/>
    <property type="match status" value="1"/>
</dbReference>
<dbReference type="Gene3D" id="3.20.20.80">
    <property type="entry name" value="Glycosidases"/>
    <property type="match status" value="1"/>
</dbReference>
<dbReference type="GO" id="GO:0004553">
    <property type="term" value="F:hydrolase activity, hydrolyzing O-glycosyl compounds"/>
    <property type="evidence" value="ECO:0007669"/>
    <property type="project" value="InterPro"/>
</dbReference>
<dbReference type="InterPro" id="IPR017853">
    <property type="entry name" value="GH"/>
</dbReference>
<feature type="chain" id="PRO_5002153160" evidence="4">
    <location>
        <begin position="21"/>
        <end position="318"/>
    </location>
</feature>
<dbReference type="InterPro" id="IPR018087">
    <property type="entry name" value="Glyco_hydro_5_CS"/>
</dbReference>
<dbReference type="OrthoDB" id="154460at2"/>
<dbReference type="InterPro" id="IPR001547">
    <property type="entry name" value="Glyco_hydro_5"/>
</dbReference>
<keyword evidence="1 3" id="KW-0378">Hydrolase</keyword>
<keyword evidence="2 3" id="KW-0326">Glycosidase</keyword>
<dbReference type="PANTHER" id="PTHR34142">
    <property type="entry name" value="ENDO-BETA-1,4-GLUCANASE A"/>
    <property type="match status" value="1"/>
</dbReference>
<evidence type="ECO:0000256" key="4">
    <source>
        <dbReference type="SAM" id="SignalP"/>
    </source>
</evidence>
<evidence type="ECO:0000313" key="6">
    <source>
        <dbReference type="EMBL" id="KIC96282.1"/>
    </source>
</evidence>
<dbReference type="SUPFAM" id="SSF51445">
    <property type="entry name" value="(Trans)glycosidases"/>
    <property type="match status" value="1"/>
</dbReference>
<comment type="similarity">
    <text evidence="3">Belongs to the glycosyl hydrolase 5 (cellulase A) family.</text>
</comment>